<dbReference type="AlphaFoldDB" id="A0A6G9YLW8"/>
<reference evidence="6 7" key="1">
    <citation type="journal article" date="2019" name="ACS Chem. Biol.">
        <title>Identification and Mobilization of a Cryptic Antibiotic Biosynthesis Gene Locus from a Human-Pathogenic Nocardia Isolate.</title>
        <authorList>
            <person name="Herisse M."/>
            <person name="Ishida K."/>
            <person name="Porter J.L."/>
            <person name="Howden B."/>
            <person name="Hertweck C."/>
            <person name="Stinear T.P."/>
            <person name="Pidot S.J."/>
        </authorList>
    </citation>
    <scope>NUCLEOTIDE SEQUENCE [LARGE SCALE GENOMIC DNA]</scope>
    <source>
        <strain evidence="6 7">AUSMDU00012717</strain>
    </source>
</reference>
<evidence type="ECO:0000256" key="2">
    <source>
        <dbReference type="ARBA" id="ARBA00022643"/>
    </source>
</evidence>
<keyword evidence="1" id="KW-0285">Flavoprotein</keyword>
<dbReference type="InterPro" id="IPR011251">
    <property type="entry name" value="Luciferase-like_dom"/>
</dbReference>
<dbReference type="EMBL" id="CP046172">
    <property type="protein sequence ID" value="QIS14192.1"/>
    <property type="molecule type" value="Genomic_DNA"/>
</dbReference>
<proteinExistence type="predicted"/>
<name>A0A6G9YLW8_9NOCA</name>
<evidence type="ECO:0000313" key="6">
    <source>
        <dbReference type="EMBL" id="QIS14192.1"/>
    </source>
</evidence>
<keyword evidence="2" id="KW-0288">FMN</keyword>
<dbReference type="KEGG" id="nah:F5544_31765"/>
<dbReference type="Gene3D" id="3.20.20.30">
    <property type="entry name" value="Luciferase-like domain"/>
    <property type="match status" value="1"/>
</dbReference>
<dbReference type="PANTHER" id="PTHR42847">
    <property type="entry name" value="ALKANESULFONATE MONOOXYGENASE"/>
    <property type="match status" value="1"/>
</dbReference>
<keyword evidence="3" id="KW-0560">Oxidoreductase</keyword>
<keyword evidence="7" id="KW-1185">Reference proteome</keyword>
<dbReference type="GO" id="GO:0008726">
    <property type="term" value="F:alkanesulfonate monooxygenase activity"/>
    <property type="evidence" value="ECO:0007669"/>
    <property type="project" value="TreeGrafter"/>
</dbReference>
<dbReference type="PANTHER" id="PTHR42847:SF4">
    <property type="entry name" value="ALKANESULFONATE MONOOXYGENASE-RELATED"/>
    <property type="match status" value="1"/>
</dbReference>
<gene>
    <name evidence="6" type="ORF">F5544_31765</name>
</gene>
<evidence type="ECO:0000256" key="1">
    <source>
        <dbReference type="ARBA" id="ARBA00022630"/>
    </source>
</evidence>
<protein>
    <submittedName>
        <fullName evidence="6">LLM class flavin-dependent oxidoreductase</fullName>
    </submittedName>
</protein>
<dbReference type="InterPro" id="IPR050172">
    <property type="entry name" value="SsuD_RutA_monooxygenase"/>
</dbReference>
<dbReference type="SUPFAM" id="SSF51679">
    <property type="entry name" value="Bacterial luciferase-like"/>
    <property type="match status" value="1"/>
</dbReference>
<evidence type="ECO:0000256" key="4">
    <source>
        <dbReference type="ARBA" id="ARBA00023033"/>
    </source>
</evidence>
<evidence type="ECO:0000313" key="7">
    <source>
        <dbReference type="Proteomes" id="UP000503540"/>
    </source>
</evidence>
<dbReference type="RefSeq" id="WP_167476636.1">
    <property type="nucleotide sequence ID" value="NZ_CP046172.1"/>
</dbReference>
<keyword evidence="4" id="KW-0503">Monooxygenase</keyword>
<organism evidence="6 7">
    <name type="scientific">Nocardia arthritidis</name>
    <dbReference type="NCBI Taxonomy" id="228602"/>
    <lineage>
        <taxon>Bacteria</taxon>
        <taxon>Bacillati</taxon>
        <taxon>Actinomycetota</taxon>
        <taxon>Actinomycetes</taxon>
        <taxon>Mycobacteriales</taxon>
        <taxon>Nocardiaceae</taxon>
        <taxon>Nocardia</taxon>
    </lineage>
</organism>
<dbReference type="Proteomes" id="UP000503540">
    <property type="component" value="Chromosome"/>
</dbReference>
<sequence length="301" mass="33140">MTVRTNPIDATATGVRPGEDIRYAFTIPNFGDFAEPRVFARCAQAVEAAGWDGLLTWDALVGEKWRHSRIADPWILLAAAGMVTTRIRFGTAVTPLPRRRIHKLAKEITTLDHLTEGRMILGVGSGDPIPDEYGAFGEPTSRATLAAILDESLDALDLIVTGKPVTYHGRHITIDDIDFPYTPIQRPRIPIWVGGDWKNPHVMARIARCDGALPAPGFRLPAPRTVRTWRHRIDEIRSATTQSVPIDLVLGGPTDLDRAADIVGPLAEAGVTWWNEAMPYNSTLENADATLRRIEQGPPRP</sequence>
<dbReference type="InterPro" id="IPR036661">
    <property type="entry name" value="Luciferase-like_sf"/>
</dbReference>
<accession>A0A6G9YLW8</accession>
<evidence type="ECO:0000259" key="5">
    <source>
        <dbReference type="Pfam" id="PF00296"/>
    </source>
</evidence>
<dbReference type="Pfam" id="PF00296">
    <property type="entry name" value="Bac_luciferase"/>
    <property type="match status" value="1"/>
</dbReference>
<dbReference type="GO" id="GO:0046306">
    <property type="term" value="P:alkanesulfonate catabolic process"/>
    <property type="evidence" value="ECO:0007669"/>
    <property type="project" value="TreeGrafter"/>
</dbReference>
<feature type="domain" description="Luciferase-like" evidence="5">
    <location>
        <begin position="36"/>
        <end position="240"/>
    </location>
</feature>
<evidence type="ECO:0000256" key="3">
    <source>
        <dbReference type="ARBA" id="ARBA00023002"/>
    </source>
</evidence>